<sequence>MTLHIVSKSPFSTQALSDCLESFADGDALLLIEDGVYALQHKALQDLQNTEIFYLAADSEARGLLPSAISCSVEAIDDARWVHLCTEHNPIVSWFR</sequence>
<name>A0ABV4NSM4_9GAMM</name>
<evidence type="ECO:0000313" key="2">
    <source>
        <dbReference type="Proteomes" id="UP001569414"/>
    </source>
</evidence>
<evidence type="ECO:0000313" key="1">
    <source>
        <dbReference type="EMBL" id="MFA0792397.1"/>
    </source>
</evidence>
<keyword evidence="2" id="KW-1185">Reference proteome</keyword>
<proteinExistence type="predicted"/>
<accession>A0ABV4NSM4</accession>
<dbReference type="InterPro" id="IPR007215">
    <property type="entry name" value="Sulphur_relay_TusB/DsrH"/>
</dbReference>
<dbReference type="SUPFAM" id="SSF75169">
    <property type="entry name" value="DsrEFH-like"/>
    <property type="match status" value="1"/>
</dbReference>
<dbReference type="EMBL" id="JBGMEL010000024">
    <property type="protein sequence ID" value="MFA0792397.1"/>
    <property type="molecule type" value="Genomic_DNA"/>
</dbReference>
<dbReference type="RefSeq" id="WP_371844769.1">
    <property type="nucleotide sequence ID" value="NZ_JBGMEL010000024.1"/>
</dbReference>
<dbReference type="InterPro" id="IPR027396">
    <property type="entry name" value="DsrEFH-like"/>
</dbReference>
<reference evidence="1 2" key="1">
    <citation type="submission" date="2024-08" db="EMBL/GenBank/DDBJ databases">
        <authorList>
            <person name="Ishaq N."/>
        </authorList>
    </citation>
    <scope>NUCLEOTIDE SEQUENCE [LARGE SCALE GENOMIC DNA]</scope>
    <source>
        <strain evidence="1 2">JCM 30400</strain>
    </source>
</reference>
<dbReference type="Pfam" id="PF04077">
    <property type="entry name" value="DsrH"/>
    <property type="match status" value="1"/>
</dbReference>
<dbReference type="PANTHER" id="PTHR37526">
    <property type="entry name" value="PROTEIN TUSB"/>
    <property type="match status" value="1"/>
</dbReference>
<protein>
    <submittedName>
        <fullName evidence="1">Sulfurtransferase complex subunit TusB</fullName>
    </submittedName>
</protein>
<dbReference type="PANTHER" id="PTHR37526:SF1">
    <property type="entry name" value="PROTEIN TUSB"/>
    <property type="match status" value="1"/>
</dbReference>
<organism evidence="1 2">
    <name type="scientific">Microbulbifer echini</name>
    <dbReference type="NCBI Taxonomy" id="1529067"/>
    <lineage>
        <taxon>Bacteria</taxon>
        <taxon>Pseudomonadati</taxon>
        <taxon>Pseudomonadota</taxon>
        <taxon>Gammaproteobacteria</taxon>
        <taxon>Cellvibrionales</taxon>
        <taxon>Microbulbiferaceae</taxon>
        <taxon>Microbulbifer</taxon>
    </lineage>
</organism>
<dbReference type="Proteomes" id="UP001569414">
    <property type="component" value="Unassembled WGS sequence"/>
</dbReference>
<comment type="caution">
    <text evidence="1">The sequence shown here is derived from an EMBL/GenBank/DDBJ whole genome shotgun (WGS) entry which is preliminary data.</text>
</comment>
<dbReference type="Gene3D" id="3.40.1260.10">
    <property type="entry name" value="DsrEFH-like"/>
    <property type="match status" value="1"/>
</dbReference>
<dbReference type="NCBIfam" id="TIGR03011">
    <property type="entry name" value="sulf_tusB_dsrH"/>
    <property type="match status" value="1"/>
</dbReference>
<gene>
    <name evidence="1" type="primary">tusB</name>
    <name evidence="1" type="ORF">ACCI51_17805</name>
</gene>